<proteinExistence type="predicted"/>
<dbReference type="Gene3D" id="3.40.50.720">
    <property type="entry name" value="NAD(P)-binding Rossmann-like Domain"/>
    <property type="match status" value="1"/>
</dbReference>
<keyword evidence="2" id="KW-1185">Reference proteome</keyword>
<sequence length="326" mass="35922">MRIIPGLPVIWRDTDQIQIGLDPRTGIILSGLNKSELAFVDSLSTPQSELELKARIRSLRLPAARVNEIVTMLDKAHVLTREDLSFPDAVAGVRLHGSIPHQRRHAHVLFTRGDYVSCVAALILADAGVGRIECQDNSSVTHTDHPLLQKQSRGMPRCLAWKSLLQQPQGAPQRATRPTVVAVSGSHLINPATTAQWLAYGVPIVHTWTEEVNLIVGPTTLPHISACASCVYLHHLQADPMWQHLAMQAFGRPDILADISSMELAGAYVAREILALIDQHEPTLLNKIMTIGPQPALPACYEMPVHPDCGCRDYEDQPRPEPIDVR</sequence>
<evidence type="ECO:0008006" key="3">
    <source>
        <dbReference type="Google" id="ProtNLM"/>
    </source>
</evidence>
<evidence type="ECO:0000313" key="2">
    <source>
        <dbReference type="Proteomes" id="UP000502298"/>
    </source>
</evidence>
<name>A0A6H2EL07_9ACTO</name>
<dbReference type="AlphaFoldDB" id="A0A6H2EL07"/>
<dbReference type="Proteomes" id="UP000502298">
    <property type="component" value="Chromosome"/>
</dbReference>
<dbReference type="RefSeq" id="WP_168917353.1">
    <property type="nucleotide sequence ID" value="NZ_CP050804.1"/>
</dbReference>
<dbReference type="EMBL" id="CP050804">
    <property type="protein sequence ID" value="QJC21412.1"/>
    <property type="molecule type" value="Genomic_DNA"/>
</dbReference>
<dbReference type="KEGG" id="arca:HC352_02000"/>
<dbReference type="SUPFAM" id="SSF69572">
    <property type="entry name" value="Activating enzymes of the ubiquitin-like proteins"/>
    <property type="match status" value="1"/>
</dbReference>
<protein>
    <recommendedName>
        <fullName evidence="3">Thiamine biosynthesis protein ThiF</fullName>
    </recommendedName>
</protein>
<dbReference type="GO" id="GO:0008641">
    <property type="term" value="F:ubiquitin-like modifier activating enzyme activity"/>
    <property type="evidence" value="ECO:0007669"/>
    <property type="project" value="InterPro"/>
</dbReference>
<organism evidence="1 2">
    <name type="scientific">Arcanobacterium buesumense</name>
    <dbReference type="NCBI Taxonomy" id="2722751"/>
    <lineage>
        <taxon>Bacteria</taxon>
        <taxon>Bacillati</taxon>
        <taxon>Actinomycetota</taxon>
        <taxon>Actinomycetes</taxon>
        <taxon>Actinomycetales</taxon>
        <taxon>Actinomycetaceae</taxon>
        <taxon>Arcanobacterium</taxon>
    </lineage>
</organism>
<reference evidence="1 2" key="1">
    <citation type="submission" date="2020-03" db="EMBL/GenBank/DDBJ databases">
        <title>Complete genome of Arcanobacterium buesumensis sp. nov. strain 2701.</title>
        <authorList>
            <person name="Borowiak M."/>
            <person name="Alssahen M."/>
            <person name="Laemmler C."/>
            <person name="Malorny B."/>
            <person name="Hassan A."/>
            <person name="Prenger-Berninghoff E."/>
            <person name="Ploetz M."/>
            <person name="Abdulmawjood A."/>
        </authorList>
    </citation>
    <scope>NUCLEOTIDE SEQUENCE [LARGE SCALE GENOMIC DNA]</scope>
    <source>
        <strain evidence="1 2">2701</strain>
    </source>
</reference>
<evidence type="ECO:0000313" key="1">
    <source>
        <dbReference type="EMBL" id="QJC21412.1"/>
    </source>
</evidence>
<gene>
    <name evidence="1" type="ORF">HC352_02000</name>
</gene>
<accession>A0A6H2EL07</accession>
<dbReference type="InterPro" id="IPR035985">
    <property type="entry name" value="Ubiquitin-activating_enz"/>
</dbReference>